<keyword evidence="1" id="KW-0812">Transmembrane</keyword>
<evidence type="ECO:0000313" key="3">
    <source>
        <dbReference type="EMBL" id="MCK8494122.1"/>
    </source>
</evidence>
<keyword evidence="1" id="KW-0472">Membrane</keyword>
<dbReference type="EMBL" id="JALPRF010000003">
    <property type="protein sequence ID" value="MCK8494122.1"/>
    <property type="molecule type" value="Genomic_DNA"/>
</dbReference>
<evidence type="ECO:0000256" key="2">
    <source>
        <dbReference type="SAM" id="SignalP"/>
    </source>
</evidence>
<comment type="caution">
    <text evidence="3">The sequence shown here is derived from an EMBL/GenBank/DDBJ whole genome shotgun (WGS) entry which is preliminary data.</text>
</comment>
<dbReference type="Proteomes" id="UP001202180">
    <property type="component" value="Unassembled WGS sequence"/>
</dbReference>
<name>A0ABT0HQN1_9BACT</name>
<proteinExistence type="predicted"/>
<dbReference type="RefSeq" id="WP_248478694.1">
    <property type="nucleotide sequence ID" value="NZ_JALPRF010000003.1"/>
</dbReference>
<dbReference type="NCBIfam" id="TIGR04391">
    <property type="entry name" value="CcmD_alt_fam"/>
    <property type="match status" value="1"/>
</dbReference>
<evidence type="ECO:0000256" key="1">
    <source>
        <dbReference type="SAM" id="Phobius"/>
    </source>
</evidence>
<keyword evidence="2" id="KW-0732">Signal</keyword>
<keyword evidence="1" id="KW-1133">Transmembrane helix</keyword>
<organism evidence="3 4">
    <name type="scientific">Spirosoma liriopis</name>
    <dbReference type="NCBI Taxonomy" id="2937440"/>
    <lineage>
        <taxon>Bacteria</taxon>
        <taxon>Pseudomonadati</taxon>
        <taxon>Bacteroidota</taxon>
        <taxon>Cytophagia</taxon>
        <taxon>Cytophagales</taxon>
        <taxon>Cytophagaceae</taxon>
        <taxon>Spirosoma</taxon>
    </lineage>
</organism>
<accession>A0ABT0HQN1</accession>
<reference evidence="3 4" key="1">
    <citation type="submission" date="2022-04" db="EMBL/GenBank/DDBJ databases">
        <title>Spirosoma sp. strain RP8 genome sequencing and assembly.</title>
        <authorList>
            <person name="Jung Y."/>
        </authorList>
    </citation>
    <scope>NUCLEOTIDE SEQUENCE [LARGE SCALE GENOMIC DNA]</scope>
    <source>
        <strain evidence="3 4">RP8</strain>
    </source>
</reference>
<gene>
    <name evidence="3" type="ORF">M0L20_19815</name>
</gene>
<evidence type="ECO:0000313" key="4">
    <source>
        <dbReference type="Proteomes" id="UP001202180"/>
    </source>
</evidence>
<protein>
    <submittedName>
        <fullName evidence="3">CcmD family protein</fullName>
    </submittedName>
</protein>
<dbReference type="InterPro" id="IPR030888">
    <property type="entry name" value="Put_ccm"/>
</dbReference>
<sequence length="94" mass="10450">MRLFFLTKAPLAALLLLGHTLMAQQPVSDGVEMADKLRADGKIWVVVAVIAAVFVGIIVYLVRLDRQIGKLEDEVKGQRRNVTDTPERTKNAIH</sequence>
<keyword evidence="4" id="KW-1185">Reference proteome</keyword>
<feature type="signal peptide" evidence="2">
    <location>
        <begin position="1"/>
        <end position="23"/>
    </location>
</feature>
<feature type="transmembrane region" description="Helical" evidence="1">
    <location>
        <begin position="43"/>
        <end position="62"/>
    </location>
</feature>
<dbReference type="Pfam" id="PF20077">
    <property type="entry name" value="CcmD_alt"/>
    <property type="match status" value="1"/>
</dbReference>
<feature type="chain" id="PRO_5045680479" evidence="2">
    <location>
        <begin position="24"/>
        <end position="94"/>
    </location>
</feature>